<evidence type="ECO:0000259" key="1">
    <source>
        <dbReference type="Pfam" id="PF01814"/>
    </source>
</evidence>
<protein>
    <submittedName>
        <fullName evidence="3">Hemerythrin domain-containing protein</fullName>
    </submittedName>
</protein>
<reference evidence="2" key="1">
    <citation type="journal article" date="2014" name="Int. J. Syst. Evol. Microbiol.">
        <title>Complete genome of a new Firmicutes species belonging to the dominant human colonic microbiota ('Ruminococcus bicirculans') reveals two chromosomes and a selective capacity to utilize plant glucans.</title>
        <authorList>
            <consortium name="NISC Comparative Sequencing Program"/>
            <person name="Wegmann U."/>
            <person name="Louis P."/>
            <person name="Goesmann A."/>
            <person name="Henrissat B."/>
            <person name="Duncan S.H."/>
            <person name="Flint H.J."/>
        </authorList>
    </citation>
    <scope>NUCLEOTIDE SEQUENCE</scope>
    <source>
        <strain evidence="2">KCTC 62575</strain>
    </source>
</reference>
<dbReference type="EMBL" id="JBHRSF010000160">
    <property type="protein sequence ID" value="MFC2998001.1"/>
    <property type="molecule type" value="Genomic_DNA"/>
</dbReference>
<dbReference type="Gene3D" id="1.20.120.1370">
    <property type="entry name" value="Regulator of RNA polymerase sigma(70) subunit, domain 4"/>
    <property type="match status" value="1"/>
</dbReference>
<reference evidence="3 4" key="2">
    <citation type="submission" date="2018-08" db="EMBL/GenBank/DDBJ databases">
        <title>The draft genome of Acinetobacter sichuanensis strain WCHAc060041.</title>
        <authorList>
            <person name="Qin J."/>
            <person name="Feng Y."/>
            <person name="Zong Z."/>
        </authorList>
    </citation>
    <scope>NUCLEOTIDE SEQUENCE [LARGE SCALE GENOMIC DNA]</scope>
    <source>
        <strain evidence="3 4">WCHAc060041</strain>
    </source>
</reference>
<dbReference type="Proteomes" id="UP000240957">
    <property type="component" value="Unassembled WGS sequence"/>
</dbReference>
<feature type="domain" description="Hemerythrin-like" evidence="1">
    <location>
        <begin position="45"/>
        <end position="174"/>
    </location>
</feature>
<dbReference type="InterPro" id="IPR012312">
    <property type="entry name" value="Hemerythrin-like"/>
</dbReference>
<comment type="caution">
    <text evidence="3">The sequence shown here is derived from an EMBL/GenBank/DDBJ whole genome shotgun (WGS) entry which is preliminary data.</text>
</comment>
<reference evidence="5" key="3">
    <citation type="journal article" date="2019" name="Int. J. Syst. Evol. Microbiol.">
        <title>The Global Catalogue of Microorganisms (GCM) 10K type strain sequencing project: providing services to taxonomists for standard genome sequencing and annotation.</title>
        <authorList>
            <consortium name="The Broad Institute Genomics Platform"/>
            <consortium name="The Broad Institute Genome Sequencing Center for Infectious Disease"/>
            <person name="Wu L."/>
            <person name="Ma J."/>
        </authorList>
    </citation>
    <scope>NUCLEOTIDE SEQUENCE [LARGE SCALE GENOMIC DNA]</scope>
    <source>
        <strain evidence="5">KCTC 62575</strain>
    </source>
</reference>
<name>A0A371YSH4_9GAMM</name>
<dbReference type="RefSeq" id="WP_107007284.1">
    <property type="nucleotide sequence ID" value="NZ_JBHRSF010000160.1"/>
</dbReference>
<evidence type="ECO:0000313" key="5">
    <source>
        <dbReference type="Proteomes" id="UP001595455"/>
    </source>
</evidence>
<evidence type="ECO:0000313" key="2">
    <source>
        <dbReference type="EMBL" id="MFC2998001.1"/>
    </source>
</evidence>
<accession>A0A371YSH4</accession>
<proteinExistence type="predicted"/>
<dbReference type="Proteomes" id="UP001595455">
    <property type="component" value="Unassembled WGS sequence"/>
</dbReference>
<gene>
    <name evidence="2" type="ORF">ACFODO_22665</name>
    <name evidence="3" type="ORF">C9E89_005595</name>
</gene>
<evidence type="ECO:0000313" key="4">
    <source>
        <dbReference type="Proteomes" id="UP000240957"/>
    </source>
</evidence>
<dbReference type="AlphaFoldDB" id="A0A371YSH4"/>
<dbReference type="Pfam" id="PF01814">
    <property type="entry name" value="Hemerythrin"/>
    <property type="match status" value="1"/>
</dbReference>
<keyword evidence="5" id="KW-1185">Reference proteome</keyword>
<dbReference type="OrthoDB" id="8526133at2"/>
<evidence type="ECO:0000313" key="3">
    <source>
        <dbReference type="EMBL" id="RFC84405.1"/>
    </source>
</evidence>
<dbReference type="InterPro" id="IPR038309">
    <property type="entry name" value="Rsd/AlgQ_sf"/>
</dbReference>
<dbReference type="EMBL" id="PYIX02000006">
    <property type="protein sequence ID" value="RFC84405.1"/>
    <property type="molecule type" value="Genomic_DNA"/>
</dbReference>
<sequence length="181" mass="21395">MFKKILIVLQQWFSFLGKQDKKISLKNIEKQPLEQATHTYSMALIPQLKSEHKKLVEIYVGIQSLFESKKYQQVVEQLLYFKEEFSLHLIEENVKFYAYLESNLEPESVQLQTIKTYRKDMNQIAHVVVKFLKKWTAQSSLNPVTADDFLQEYESIGAALVQRITDEEQHLYTLYHPLSFT</sequence>
<reference evidence="2" key="4">
    <citation type="submission" date="2024-09" db="EMBL/GenBank/DDBJ databases">
        <authorList>
            <person name="Sun Q."/>
            <person name="Mori K."/>
        </authorList>
    </citation>
    <scope>NUCLEOTIDE SEQUENCE</scope>
    <source>
        <strain evidence="2">KCTC 62575</strain>
    </source>
</reference>
<organism evidence="3 4">
    <name type="scientific">Acinetobacter sichuanensis</name>
    <dbReference type="NCBI Taxonomy" id="2136183"/>
    <lineage>
        <taxon>Bacteria</taxon>
        <taxon>Pseudomonadati</taxon>
        <taxon>Pseudomonadota</taxon>
        <taxon>Gammaproteobacteria</taxon>
        <taxon>Moraxellales</taxon>
        <taxon>Moraxellaceae</taxon>
        <taxon>Acinetobacter</taxon>
    </lineage>
</organism>